<reference evidence="2 3" key="1">
    <citation type="submission" date="2024-07" db="EMBL/GenBank/DDBJ databases">
        <title>Chromosome-level genome assembly of the water stick insect Ranatra chinensis (Heteroptera: Nepidae).</title>
        <authorList>
            <person name="Liu X."/>
        </authorList>
    </citation>
    <scope>NUCLEOTIDE SEQUENCE [LARGE SCALE GENOMIC DNA]</scope>
    <source>
        <strain evidence="2">Cailab_2021Rc</strain>
        <tissue evidence="2">Muscle</tissue>
    </source>
</reference>
<dbReference type="Proteomes" id="UP001558652">
    <property type="component" value="Unassembled WGS sequence"/>
</dbReference>
<evidence type="ECO:0000313" key="2">
    <source>
        <dbReference type="EMBL" id="KAL1122305.1"/>
    </source>
</evidence>
<keyword evidence="1" id="KW-1133">Transmembrane helix</keyword>
<feature type="transmembrane region" description="Helical" evidence="1">
    <location>
        <begin position="128"/>
        <end position="147"/>
    </location>
</feature>
<feature type="transmembrane region" description="Helical" evidence="1">
    <location>
        <begin position="225"/>
        <end position="246"/>
    </location>
</feature>
<sequence length="355" mass="39909">MRGSTAGITDGLRGSSRLHYIFLTILDNVLSSLIISPLVVSYWRGTWSLMDRYVYSGRPRESGAVSLAIGLVGVLVFTVTQRLHGRILHPESHRLVYYVLSRFYTALFGFVCVNSWRGAWMALDTYTGGDAPSVAVTTLVSLLLLLASRTLRNISAPPFAIVTDRYDGYFDVPTMFKASSDDLWMYILDCGFSVCVIGTLVVFVWRGVWCLLDMYLYPGDMATSAWASLAIGYSLVLVSFGAQPLIKWVVIRAQGLCRLAAVDLYLVFSFCGTINVWRGFWNLLNVYFISDRPTLSYWLSHLLAFMVLVLINSSNSVLVRGVYIDAEEEGEQCVDFPCYYLRLFFQVSQFGIIKD</sequence>
<feature type="transmembrane region" description="Helical" evidence="1">
    <location>
        <begin position="63"/>
        <end position="83"/>
    </location>
</feature>
<feature type="transmembrane region" description="Helical" evidence="1">
    <location>
        <begin position="95"/>
        <end position="116"/>
    </location>
</feature>
<feature type="transmembrane region" description="Helical" evidence="1">
    <location>
        <begin position="258"/>
        <end position="277"/>
    </location>
</feature>
<dbReference type="PANTHER" id="PTHR35270:SF2">
    <property type="entry name" value="FUSELESS, ISOFORM A"/>
    <property type="match status" value="1"/>
</dbReference>
<protein>
    <recommendedName>
        <fullName evidence="4">Fuseless</fullName>
    </recommendedName>
</protein>
<proteinExistence type="predicted"/>
<name>A0ABD0Y4I1_9HEMI</name>
<evidence type="ECO:0000313" key="3">
    <source>
        <dbReference type="Proteomes" id="UP001558652"/>
    </source>
</evidence>
<keyword evidence="1" id="KW-0472">Membrane</keyword>
<dbReference type="PANTHER" id="PTHR35270">
    <property type="entry name" value="FUSELESS, ISOFORM A"/>
    <property type="match status" value="1"/>
</dbReference>
<feature type="transmembrane region" description="Helical" evidence="1">
    <location>
        <begin position="297"/>
        <end position="318"/>
    </location>
</feature>
<keyword evidence="1" id="KW-0812">Transmembrane</keyword>
<gene>
    <name evidence="2" type="ORF">AAG570_003710</name>
</gene>
<feature type="transmembrane region" description="Helical" evidence="1">
    <location>
        <begin position="183"/>
        <end position="205"/>
    </location>
</feature>
<evidence type="ECO:0000256" key="1">
    <source>
        <dbReference type="SAM" id="Phobius"/>
    </source>
</evidence>
<organism evidence="2 3">
    <name type="scientific">Ranatra chinensis</name>
    <dbReference type="NCBI Taxonomy" id="642074"/>
    <lineage>
        <taxon>Eukaryota</taxon>
        <taxon>Metazoa</taxon>
        <taxon>Ecdysozoa</taxon>
        <taxon>Arthropoda</taxon>
        <taxon>Hexapoda</taxon>
        <taxon>Insecta</taxon>
        <taxon>Pterygota</taxon>
        <taxon>Neoptera</taxon>
        <taxon>Paraneoptera</taxon>
        <taxon>Hemiptera</taxon>
        <taxon>Heteroptera</taxon>
        <taxon>Panheteroptera</taxon>
        <taxon>Nepomorpha</taxon>
        <taxon>Nepidae</taxon>
        <taxon>Ranatrinae</taxon>
        <taxon>Ranatra</taxon>
    </lineage>
</organism>
<keyword evidence="3" id="KW-1185">Reference proteome</keyword>
<comment type="caution">
    <text evidence="2">The sequence shown here is derived from an EMBL/GenBank/DDBJ whole genome shotgun (WGS) entry which is preliminary data.</text>
</comment>
<accession>A0ABD0Y4I1</accession>
<evidence type="ECO:0008006" key="4">
    <source>
        <dbReference type="Google" id="ProtNLM"/>
    </source>
</evidence>
<dbReference type="Pfam" id="PF15993">
    <property type="entry name" value="Fuseless"/>
    <property type="match status" value="1"/>
</dbReference>
<dbReference type="EMBL" id="JBFDAA010000014">
    <property type="protein sequence ID" value="KAL1122305.1"/>
    <property type="molecule type" value="Genomic_DNA"/>
</dbReference>
<feature type="transmembrane region" description="Helical" evidence="1">
    <location>
        <begin position="20"/>
        <end position="43"/>
    </location>
</feature>
<dbReference type="InterPro" id="IPR032751">
    <property type="entry name" value="Fuseless"/>
</dbReference>
<dbReference type="AlphaFoldDB" id="A0ABD0Y4I1"/>